<dbReference type="Proteomes" id="UP000033679">
    <property type="component" value="Unassembled WGS sequence"/>
</dbReference>
<feature type="transmembrane region" description="Helical" evidence="1">
    <location>
        <begin position="92"/>
        <end position="113"/>
    </location>
</feature>
<proteinExistence type="predicted"/>
<dbReference type="AlphaFoldDB" id="A0A837F9U6"/>
<reference evidence="2 3" key="1">
    <citation type="submission" date="2015-03" db="EMBL/GenBank/DDBJ databases">
        <authorList>
            <person name="McCorrison J."/>
            <person name="Sanka R."/>
            <person name="Adams M."/>
            <person name="Brinkac L."/>
            <person name="Nierman W."/>
            <person name="Sutton G."/>
            <person name="Nelson K."/>
            <person name="Kiedrowski L."/>
            <person name="Guerrero D."/>
            <person name="Bonomo R."/>
        </authorList>
    </citation>
    <scope>NUCLEOTIDE SEQUENCE [LARGE SCALE GENOMIC DNA]</scope>
    <source>
        <strain evidence="2 3">39373</strain>
    </source>
</reference>
<keyword evidence="1" id="KW-0812">Transmembrane</keyword>
<sequence length="674" mass="76371">MRYNKPLSIILLFMILLVVVIQTSIFIAHEQNIYYWDFNGYWRMWEEFCATFPNEPINSIRTVFHSIRHDDYNSLPVAITSWFYLFNLPSRLSYITSLAVMYLFPTVILFHLLCKRFSDNHSFGWLLLSCILPLTFVAFWAPTLKGYPDISGLIPIIAALLYVSSSDFGDKVKIKKALVTGLLLWSPFLLRRWYAYTVVSLYISLPVLNYFLYNNAKHSFGRVAIIIKNFFVAGIFSVLLTLIFQGALIKRVIATDYATIYSAYQSSLSHSIENLYNDIGLYLFPFVIIGLLSIFRSKDRNDKILIIFSAFNLVFSFFLFTRTQSPGVQHCLPFALWALIIATLGLKTLLHLATSKTYQYSMLIAVTGLCFFINYTSLFSAKQYTTIDKLLPIKSLPIHVDNFNNYVTLVKNIESLTQGNEKVTILSSSSVLNDDMINTISYRKLTGKIAYASQVDLRDGINIESLLSKYFVVADPIQTHLTPDGQRVITIPANEILSGDGIGAAFRRIGPAYKLSDGVTAYIYERTRSYTDKEIKNFFSLFYKHYPQWEQVYGKGLYYPFLSASVVVGDTWGKFTISDNGEIDAHPGDNTPTTAKWILTGVNTLVFDSYNTTCSNADGVDIKISNDEGKSSNVYIKNGSSGIMDVEEFSGKESTIEILKHEYSACDSIKITAK</sequence>
<comment type="caution">
    <text evidence="2">The sequence shown here is derived from an EMBL/GenBank/DDBJ whole genome shotgun (WGS) entry which is preliminary data.</text>
</comment>
<keyword evidence="1" id="KW-1133">Transmembrane helix</keyword>
<feature type="transmembrane region" description="Helical" evidence="1">
    <location>
        <begin position="125"/>
        <end position="143"/>
    </location>
</feature>
<evidence type="ECO:0000313" key="2">
    <source>
        <dbReference type="EMBL" id="KJM57450.1"/>
    </source>
</evidence>
<organism evidence="2 3">
    <name type="scientific">Enterobacter hormaechei subsp. xiangfangensis</name>
    <dbReference type="NCBI Taxonomy" id="1296536"/>
    <lineage>
        <taxon>Bacteria</taxon>
        <taxon>Pseudomonadati</taxon>
        <taxon>Pseudomonadota</taxon>
        <taxon>Gammaproteobacteria</taxon>
        <taxon>Enterobacterales</taxon>
        <taxon>Enterobacteriaceae</taxon>
        <taxon>Enterobacter</taxon>
        <taxon>Enterobacter cloacae complex</taxon>
    </lineage>
</organism>
<feature type="transmembrane region" description="Helical" evidence="1">
    <location>
        <begin position="360"/>
        <end position="381"/>
    </location>
</feature>
<feature type="transmembrane region" description="Helical" evidence="1">
    <location>
        <begin position="225"/>
        <end position="249"/>
    </location>
</feature>
<gene>
    <name evidence="2" type="ORF">SS59_25985</name>
</gene>
<dbReference type="RefSeq" id="WP_023312628.1">
    <property type="nucleotide sequence ID" value="NZ_JZYN01000072.1"/>
</dbReference>
<feature type="transmembrane region" description="Helical" evidence="1">
    <location>
        <begin position="334"/>
        <end position="353"/>
    </location>
</feature>
<evidence type="ECO:0000256" key="1">
    <source>
        <dbReference type="SAM" id="Phobius"/>
    </source>
</evidence>
<keyword evidence="1" id="KW-0472">Membrane</keyword>
<evidence type="ECO:0000313" key="3">
    <source>
        <dbReference type="Proteomes" id="UP000033679"/>
    </source>
</evidence>
<feature type="transmembrane region" description="Helical" evidence="1">
    <location>
        <begin position="304"/>
        <end position="322"/>
    </location>
</feature>
<dbReference type="EMBL" id="JZYN01000072">
    <property type="protein sequence ID" value="KJM57450.1"/>
    <property type="molecule type" value="Genomic_DNA"/>
</dbReference>
<feature type="transmembrane region" description="Helical" evidence="1">
    <location>
        <begin position="279"/>
        <end position="297"/>
    </location>
</feature>
<feature type="transmembrane region" description="Helical" evidence="1">
    <location>
        <begin position="193"/>
        <end position="213"/>
    </location>
</feature>
<protein>
    <submittedName>
        <fullName evidence="2">Uncharacterized protein</fullName>
    </submittedName>
</protein>
<feature type="transmembrane region" description="Helical" evidence="1">
    <location>
        <begin position="7"/>
        <end position="28"/>
    </location>
</feature>
<dbReference type="GeneID" id="39685179"/>
<accession>A0A837F9U6</accession>
<name>A0A837F9U6_9ENTR</name>